<keyword evidence="1" id="KW-0812">Transmembrane</keyword>
<accession>A0A540MWP9</accession>
<keyword evidence="3" id="KW-1185">Reference proteome</keyword>
<protein>
    <submittedName>
        <fullName evidence="2">Uncharacterized protein</fullName>
    </submittedName>
</protein>
<comment type="caution">
    <text evidence="2">The sequence shown here is derived from an EMBL/GenBank/DDBJ whole genome shotgun (WGS) entry which is preliminary data.</text>
</comment>
<keyword evidence="1" id="KW-0472">Membrane</keyword>
<feature type="transmembrane region" description="Helical" evidence="1">
    <location>
        <begin position="7"/>
        <end position="27"/>
    </location>
</feature>
<evidence type="ECO:0000256" key="1">
    <source>
        <dbReference type="SAM" id="Phobius"/>
    </source>
</evidence>
<sequence>MKLDRKVVPLYVGIATPFFFSILWLLLFSHCAGSFMAYNVPSHYAGTILF</sequence>
<proteinExistence type="predicted"/>
<reference evidence="2 3" key="1">
    <citation type="journal article" date="2019" name="G3 (Bethesda)">
        <title>Sequencing of a Wild Apple (Malus baccata) Genome Unravels the Differences Between Cultivated and Wild Apple Species Regarding Disease Resistance and Cold Tolerance.</title>
        <authorList>
            <person name="Chen X."/>
        </authorList>
    </citation>
    <scope>NUCLEOTIDE SEQUENCE [LARGE SCALE GENOMIC DNA]</scope>
    <source>
        <strain evidence="3">cv. Shandingzi</strain>
        <tissue evidence="2">Leaves</tissue>
    </source>
</reference>
<gene>
    <name evidence="2" type="ORF">C1H46_011127</name>
</gene>
<evidence type="ECO:0000313" key="3">
    <source>
        <dbReference type="Proteomes" id="UP000315295"/>
    </source>
</evidence>
<keyword evidence="1" id="KW-1133">Transmembrane helix</keyword>
<dbReference type="AlphaFoldDB" id="A0A540MWP9"/>
<organism evidence="2 3">
    <name type="scientific">Malus baccata</name>
    <name type="common">Siberian crab apple</name>
    <name type="synonym">Pyrus baccata</name>
    <dbReference type="NCBI Taxonomy" id="106549"/>
    <lineage>
        <taxon>Eukaryota</taxon>
        <taxon>Viridiplantae</taxon>
        <taxon>Streptophyta</taxon>
        <taxon>Embryophyta</taxon>
        <taxon>Tracheophyta</taxon>
        <taxon>Spermatophyta</taxon>
        <taxon>Magnoliopsida</taxon>
        <taxon>eudicotyledons</taxon>
        <taxon>Gunneridae</taxon>
        <taxon>Pentapetalae</taxon>
        <taxon>rosids</taxon>
        <taxon>fabids</taxon>
        <taxon>Rosales</taxon>
        <taxon>Rosaceae</taxon>
        <taxon>Amygdaloideae</taxon>
        <taxon>Maleae</taxon>
        <taxon>Malus</taxon>
    </lineage>
</organism>
<evidence type="ECO:0000313" key="2">
    <source>
        <dbReference type="EMBL" id="TQE03226.1"/>
    </source>
</evidence>
<dbReference type="Proteomes" id="UP000315295">
    <property type="component" value="Unassembled WGS sequence"/>
</dbReference>
<dbReference type="EMBL" id="VIEB01000159">
    <property type="protein sequence ID" value="TQE03226.1"/>
    <property type="molecule type" value="Genomic_DNA"/>
</dbReference>
<name>A0A540MWP9_MALBA</name>